<dbReference type="AlphaFoldDB" id="A0AA37SX52"/>
<keyword evidence="4" id="KW-1185">Reference proteome</keyword>
<dbReference type="GO" id="GO:0016491">
    <property type="term" value="F:oxidoreductase activity"/>
    <property type="evidence" value="ECO:0007669"/>
    <property type="project" value="InterPro"/>
</dbReference>
<comment type="similarity">
    <text evidence="1">Belongs to the flavin monoamine oxidase family.</text>
</comment>
<dbReference type="SUPFAM" id="SSF51905">
    <property type="entry name" value="FAD/NAD(P)-binding domain"/>
    <property type="match status" value="1"/>
</dbReference>
<accession>A0AA37SX52</accession>
<organism evidence="3 4">
    <name type="scientific">Agaribacter marinus</name>
    <dbReference type="NCBI Taxonomy" id="1431249"/>
    <lineage>
        <taxon>Bacteria</taxon>
        <taxon>Pseudomonadati</taxon>
        <taxon>Pseudomonadota</taxon>
        <taxon>Gammaproteobacteria</taxon>
        <taxon>Alteromonadales</taxon>
        <taxon>Alteromonadaceae</taxon>
        <taxon>Agaribacter</taxon>
    </lineage>
</organism>
<dbReference type="Pfam" id="PF13450">
    <property type="entry name" value="NAD_binding_8"/>
    <property type="match status" value="1"/>
</dbReference>
<evidence type="ECO:0000259" key="2">
    <source>
        <dbReference type="Pfam" id="PF01593"/>
    </source>
</evidence>
<evidence type="ECO:0000256" key="1">
    <source>
        <dbReference type="ARBA" id="ARBA00005995"/>
    </source>
</evidence>
<protein>
    <recommendedName>
        <fullName evidence="2">Amine oxidase domain-containing protein</fullName>
    </recommendedName>
</protein>
<evidence type="ECO:0000313" key="4">
    <source>
        <dbReference type="Proteomes" id="UP001156601"/>
    </source>
</evidence>
<feature type="domain" description="Amine oxidase" evidence="2">
    <location>
        <begin position="114"/>
        <end position="351"/>
    </location>
</feature>
<evidence type="ECO:0000313" key="3">
    <source>
        <dbReference type="EMBL" id="GLR69251.1"/>
    </source>
</evidence>
<dbReference type="EMBL" id="BSOT01000002">
    <property type="protein sequence ID" value="GLR69251.1"/>
    <property type="molecule type" value="Genomic_DNA"/>
</dbReference>
<proteinExistence type="inferred from homology"/>
<reference evidence="3" key="2">
    <citation type="submission" date="2023-01" db="EMBL/GenBank/DDBJ databases">
        <title>Draft genome sequence of Agaribacter marinus strain NBRC 110023.</title>
        <authorList>
            <person name="Sun Q."/>
            <person name="Mori K."/>
        </authorList>
    </citation>
    <scope>NUCLEOTIDE SEQUENCE</scope>
    <source>
        <strain evidence="3">NBRC 110023</strain>
    </source>
</reference>
<name>A0AA37SX52_9ALTE</name>
<dbReference type="SUPFAM" id="SSF54373">
    <property type="entry name" value="FAD-linked reductases, C-terminal domain"/>
    <property type="match status" value="1"/>
</dbReference>
<dbReference type="Gene3D" id="3.50.50.60">
    <property type="entry name" value="FAD/NAD(P)-binding domain"/>
    <property type="match status" value="2"/>
</dbReference>
<comment type="caution">
    <text evidence="3">The sequence shown here is derived from an EMBL/GenBank/DDBJ whole genome shotgun (WGS) entry which is preliminary data.</text>
</comment>
<dbReference type="PANTHER" id="PTHR43563">
    <property type="entry name" value="AMINE OXIDASE"/>
    <property type="match status" value="1"/>
</dbReference>
<gene>
    <name evidence="3" type="ORF">GCM10007852_01590</name>
</gene>
<sequence>MFMETNLTIIGGGLAGIYAAYLCEKQGLPYVLLDAKDYLGGRIKTTPNPEHQGLHHDVGPTWVFPHHINMQNLIGELGLTLFPQYTDGDVIYQLQNSPHPKRMQGAGVAPIDRIEGGTNQLIKALVNTLNPNAVKLRHTVTTITRNTESWDIDAENDKQEFKINSTHVLLAMPPRIIARDFASAEWLSADLLNALNASQTWMSAQAKFVITYKNAFWREQGLAGQVMSQVGPMVEIHDATATPDKGFALFGFIGVPSKIRQQYAENDIKAACLQQLVDIFGDIAADYQSISLEDWALDSAICTDKDILEGSQHPNIDIGKFERALQDKRIYFAGSEFSTNDAGYLEGALLAVNRAMNALF</sequence>
<dbReference type="InterPro" id="IPR036188">
    <property type="entry name" value="FAD/NAD-bd_sf"/>
</dbReference>
<dbReference type="InterPro" id="IPR050703">
    <property type="entry name" value="Flavin_MAO"/>
</dbReference>
<dbReference type="Proteomes" id="UP001156601">
    <property type="component" value="Unassembled WGS sequence"/>
</dbReference>
<dbReference type="PANTHER" id="PTHR43563:SF1">
    <property type="entry name" value="AMINE OXIDASE [FLAVIN-CONTAINING] B"/>
    <property type="match status" value="1"/>
</dbReference>
<reference evidence="3" key="1">
    <citation type="journal article" date="2014" name="Int. J. Syst. Evol. Microbiol.">
        <title>Complete genome sequence of Corynebacterium casei LMG S-19264T (=DSM 44701T), isolated from a smear-ripened cheese.</title>
        <authorList>
            <consortium name="US DOE Joint Genome Institute (JGI-PGF)"/>
            <person name="Walter F."/>
            <person name="Albersmeier A."/>
            <person name="Kalinowski J."/>
            <person name="Ruckert C."/>
        </authorList>
    </citation>
    <scope>NUCLEOTIDE SEQUENCE</scope>
    <source>
        <strain evidence="3">NBRC 110023</strain>
    </source>
</reference>
<dbReference type="Pfam" id="PF01593">
    <property type="entry name" value="Amino_oxidase"/>
    <property type="match status" value="1"/>
</dbReference>
<dbReference type="InterPro" id="IPR002937">
    <property type="entry name" value="Amino_oxidase"/>
</dbReference>